<dbReference type="CDD" id="cd02440">
    <property type="entry name" value="AdoMet_MTases"/>
    <property type="match status" value="1"/>
</dbReference>
<keyword evidence="2" id="KW-0808">Transferase</keyword>
<dbReference type="InterPro" id="IPR013216">
    <property type="entry name" value="Methyltransf_11"/>
</dbReference>
<evidence type="ECO:0000259" key="1">
    <source>
        <dbReference type="Pfam" id="PF08241"/>
    </source>
</evidence>
<protein>
    <submittedName>
        <fullName evidence="2">Class I SAM-dependent methyltransferase</fullName>
    </submittedName>
</protein>
<proteinExistence type="predicted"/>
<dbReference type="OrthoDB" id="507855at2"/>
<organism evidence="2 3">
    <name type="scientific">Halostreptopolyspora alba</name>
    <dbReference type="NCBI Taxonomy" id="2487137"/>
    <lineage>
        <taxon>Bacteria</taxon>
        <taxon>Bacillati</taxon>
        <taxon>Actinomycetota</taxon>
        <taxon>Actinomycetes</taxon>
        <taxon>Streptosporangiales</taxon>
        <taxon>Nocardiopsidaceae</taxon>
        <taxon>Halostreptopolyspora</taxon>
    </lineage>
</organism>
<keyword evidence="2" id="KW-0489">Methyltransferase</keyword>
<gene>
    <name evidence="2" type="ORF">EFW17_16130</name>
</gene>
<sequence length="225" mass="24567">MAPDEAHEEASSATGAAAYGPLVLAGYDTYVLRFSLRFLWGCPKREILDVYERNAGPEHLDIGVGTGFFLERAGAITPDTRLELLDLNPVPLRTVERRLSGYRMRTHVGDAAEEIPLADASLDSVGMANLLHCMPGDFTRKARAFDQARRVLRPGGRIFGSTVVGGGSGVRVNPLARRVMRTYRARGGFDNIDDTPEKLTAELEARFTDVRVTVRGCVALFEGTA</sequence>
<dbReference type="GO" id="GO:0032259">
    <property type="term" value="P:methylation"/>
    <property type="evidence" value="ECO:0007669"/>
    <property type="project" value="UniProtKB-KW"/>
</dbReference>
<dbReference type="Proteomes" id="UP000269198">
    <property type="component" value="Unassembled WGS sequence"/>
</dbReference>
<evidence type="ECO:0000313" key="3">
    <source>
        <dbReference type="Proteomes" id="UP000269198"/>
    </source>
</evidence>
<dbReference type="GO" id="GO:0008757">
    <property type="term" value="F:S-adenosylmethionine-dependent methyltransferase activity"/>
    <property type="evidence" value="ECO:0007669"/>
    <property type="project" value="InterPro"/>
</dbReference>
<dbReference type="Pfam" id="PF08241">
    <property type="entry name" value="Methyltransf_11"/>
    <property type="match status" value="1"/>
</dbReference>
<name>A0A3N0E6P5_9ACTN</name>
<comment type="caution">
    <text evidence="2">The sequence shown here is derived from an EMBL/GenBank/DDBJ whole genome shotgun (WGS) entry which is preliminary data.</text>
</comment>
<dbReference type="Gene3D" id="3.40.50.150">
    <property type="entry name" value="Vaccinia Virus protein VP39"/>
    <property type="match status" value="1"/>
</dbReference>
<dbReference type="SUPFAM" id="SSF53335">
    <property type="entry name" value="S-adenosyl-L-methionine-dependent methyltransferases"/>
    <property type="match status" value="1"/>
</dbReference>
<dbReference type="AlphaFoldDB" id="A0A3N0E6P5"/>
<dbReference type="PANTHER" id="PTHR43591:SF110">
    <property type="entry name" value="RHODANESE DOMAIN-CONTAINING PROTEIN"/>
    <property type="match status" value="1"/>
</dbReference>
<dbReference type="PANTHER" id="PTHR43591">
    <property type="entry name" value="METHYLTRANSFERASE"/>
    <property type="match status" value="1"/>
</dbReference>
<reference evidence="2 3" key="1">
    <citation type="submission" date="2018-11" db="EMBL/GenBank/DDBJ databases">
        <title>The genome draft of YIM 96095.</title>
        <authorList>
            <person name="Tang S.-K."/>
            <person name="Chunyu W.-X."/>
            <person name="Feng Y.-Z."/>
        </authorList>
    </citation>
    <scope>NUCLEOTIDE SEQUENCE [LARGE SCALE GENOMIC DNA]</scope>
    <source>
        <strain evidence="2 3">YIM 96095</strain>
    </source>
</reference>
<accession>A0A3N0E6P5</accession>
<keyword evidence="3" id="KW-1185">Reference proteome</keyword>
<evidence type="ECO:0000313" key="2">
    <source>
        <dbReference type="EMBL" id="RNL83521.1"/>
    </source>
</evidence>
<dbReference type="EMBL" id="RJMB01000016">
    <property type="protein sequence ID" value="RNL83521.1"/>
    <property type="molecule type" value="Genomic_DNA"/>
</dbReference>
<feature type="domain" description="Methyltransferase type 11" evidence="1">
    <location>
        <begin position="60"/>
        <end position="159"/>
    </location>
</feature>
<dbReference type="RefSeq" id="WP_123202228.1">
    <property type="nucleotide sequence ID" value="NZ_RJMB01000016.1"/>
</dbReference>
<dbReference type="InterPro" id="IPR029063">
    <property type="entry name" value="SAM-dependent_MTases_sf"/>
</dbReference>